<dbReference type="GeneID" id="98128531"/>
<feature type="transmembrane region" description="Helical" evidence="2">
    <location>
        <begin position="29"/>
        <end position="49"/>
    </location>
</feature>
<feature type="region of interest" description="Disordered" evidence="1">
    <location>
        <begin position="194"/>
        <end position="357"/>
    </location>
</feature>
<feature type="compositionally biased region" description="Low complexity" evidence="1">
    <location>
        <begin position="491"/>
        <end position="508"/>
    </location>
</feature>
<keyword evidence="2" id="KW-1133">Transmembrane helix</keyword>
<feature type="compositionally biased region" description="Polar residues" evidence="1">
    <location>
        <begin position="197"/>
        <end position="210"/>
    </location>
</feature>
<feature type="region of interest" description="Disordered" evidence="1">
    <location>
        <begin position="437"/>
        <end position="508"/>
    </location>
</feature>
<organism evidence="3 4">
    <name type="scientific">Remersonia thermophila</name>
    <dbReference type="NCBI Taxonomy" id="72144"/>
    <lineage>
        <taxon>Eukaryota</taxon>
        <taxon>Fungi</taxon>
        <taxon>Dikarya</taxon>
        <taxon>Ascomycota</taxon>
        <taxon>Pezizomycotina</taxon>
        <taxon>Sordariomycetes</taxon>
        <taxon>Sordariomycetidae</taxon>
        <taxon>Sordariales</taxon>
        <taxon>Sordariales incertae sedis</taxon>
        <taxon>Remersonia</taxon>
    </lineage>
</organism>
<gene>
    <name evidence="3" type="ORF">VTJ83DRAFT_7101</name>
</gene>
<evidence type="ECO:0000313" key="3">
    <source>
        <dbReference type="EMBL" id="KAL2264591.1"/>
    </source>
</evidence>
<comment type="caution">
    <text evidence="3">The sequence shown here is derived from an EMBL/GenBank/DDBJ whole genome shotgun (WGS) entry which is preliminary data.</text>
</comment>
<dbReference type="EMBL" id="JAZGUE010000007">
    <property type="protein sequence ID" value="KAL2264591.1"/>
    <property type="molecule type" value="Genomic_DNA"/>
</dbReference>
<proteinExistence type="predicted"/>
<name>A0ABR4D421_9PEZI</name>
<evidence type="ECO:0000256" key="2">
    <source>
        <dbReference type="SAM" id="Phobius"/>
    </source>
</evidence>
<dbReference type="RefSeq" id="XP_070863318.1">
    <property type="nucleotide sequence ID" value="XM_071013887.1"/>
</dbReference>
<sequence>MCLNCVRGWTDQAIHKTNNQNPENDPTTFGQLVPLLLITFTVFTFLQIISGMTFGPLFSTTPLPDILSERIRNRRERERIRKYNSLRHNKDSDSPSPDSDTPYSWNPGLNGQDISVGQLYDPAVGEKYKSQPTVTVNATQPSSSPFARNGTPSQNQSASTPALPPILQQTHGLGITSPAFETIALDTDAITTAPTLSGNRVSDSGGTPTPRTGVAVNAPAVFQTVSPTTGSSPDTNQTSAPAVSLSHTTHANTTSTNNASFAPPASRAQAQPSHIMAQGPRQLARSETEPVPRPQQPQTNMYTAYMDDAQQTPWDSQPGPGRDPGETKSKKNKGFGGLFSRSKNASTSASTSELESSPWAGGVYYGSGAVPNSAPLYGSYPVIASPPTFYSPDFASTGGMGATYWPVGQQHHYMAQSLSAASLPAVAGGPVVGLGLESSAGGNPAPGEWLGRSNTEPMVQGQPRQWPERSQTDPVVLRQGQQEQAGHGWVQLQEQQPQQQGNQGQQQW</sequence>
<reference evidence="3 4" key="1">
    <citation type="journal article" date="2024" name="Commun. Biol.">
        <title>Comparative genomic analysis of thermophilic fungi reveals convergent evolutionary adaptations and gene losses.</title>
        <authorList>
            <person name="Steindorff A.S."/>
            <person name="Aguilar-Pontes M.V."/>
            <person name="Robinson A.J."/>
            <person name="Andreopoulos B."/>
            <person name="LaButti K."/>
            <person name="Kuo A."/>
            <person name="Mondo S."/>
            <person name="Riley R."/>
            <person name="Otillar R."/>
            <person name="Haridas S."/>
            <person name="Lipzen A."/>
            <person name="Grimwood J."/>
            <person name="Schmutz J."/>
            <person name="Clum A."/>
            <person name="Reid I.D."/>
            <person name="Moisan M.C."/>
            <person name="Butler G."/>
            <person name="Nguyen T.T.M."/>
            <person name="Dewar K."/>
            <person name="Conant G."/>
            <person name="Drula E."/>
            <person name="Henrissat B."/>
            <person name="Hansel C."/>
            <person name="Singer S."/>
            <person name="Hutchinson M.I."/>
            <person name="de Vries R.P."/>
            <person name="Natvig D.O."/>
            <person name="Powell A.J."/>
            <person name="Tsang A."/>
            <person name="Grigoriev I.V."/>
        </authorList>
    </citation>
    <scope>NUCLEOTIDE SEQUENCE [LARGE SCALE GENOMIC DNA]</scope>
    <source>
        <strain evidence="3 4">ATCC 22073</strain>
    </source>
</reference>
<feature type="region of interest" description="Disordered" evidence="1">
    <location>
        <begin position="78"/>
        <end position="112"/>
    </location>
</feature>
<feature type="compositionally biased region" description="Polar residues" evidence="1">
    <location>
        <begin position="223"/>
        <end position="241"/>
    </location>
</feature>
<feature type="compositionally biased region" description="Polar residues" evidence="1">
    <location>
        <begin position="130"/>
        <end position="160"/>
    </location>
</feature>
<evidence type="ECO:0000256" key="1">
    <source>
        <dbReference type="SAM" id="MobiDB-lite"/>
    </source>
</evidence>
<feature type="region of interest" description="Disordered" evidence="1">
    <location>
        <begin position="127"/>
        <end position="169"/>
    </location>
</feature>
<feature type="compositionally biased region" description="Low complexity" evidence="1">
    <location>
        <begin position="246"/>
        <end position="273"/>
    </location>
</feature>
<keyword evidence="4" id="KW-1185">Reference proteome</keyword>
<dbReference type="Proteomes" id="UP001600064">
    <property type="component" value="Unassembled WGS sequence"/>
</dbReference>
<protein>
    <submittedName>
        <fullName evidence="3">Uncharacterized protein</fullName>
    </submittedName>
</protein>
<feature type="compositionally biased region" description="Polar residues" evidence="1">
    <location>
        <begin position="101"/>
        <end position="112"/>
    </location>
</feature>
<keyword evidence="2" id="KW-0472">Membrane</keyword>
<keyword evidence="2" id="KW-0812">Transmembrane</keyword>
<feature type="compositionally biased region" description="Low complexity" evidence="1">
    <location>
        <begin position="345"/>
        <end position="357"/>
    </location>
</feature>
<feature type="compositionally biased region" description="Polar residues" evidence="1">
    <location>
        <begin position="472"/>
        <end position="484"/>
    </location>
</feature>
<evidence type="ECO:0000313" key="4">
    <source>
        <dbReference type="Proteomes" id="UP001600064"/>
    </source>
</evidence>
<accession>A0ABR4D421</accession>